<organism evidence="12">
    <name type="scientific">Physcomitrium patens</name>
    <name type="common">Spreading-leaved earth moss</name>
    <name type="synonym">Physcomitrella patens</name>
    <dbReference type="NCBI Taxonomy" id="3218"/>
    <lineage>
        <taxon>Eukaryota</taxon>
        <taxon>Viridiplantae</taxon>
        <taxon>Streptophyta</taxon>
        <taxon>Embryophyta</taxon>
        <taxon>Bryophyta</taxon>
        <taxon>Bryophytina</taxon>
        <taxon>Bryopsida</taxon>
        <taxon>Funariidae</taxon>
        <taxon>Funariales</taxon>
        <taxon>Funariaceae</taxon>
        <taxon>Physcomitrium</taxon>
    </lineage>
</organism>
<evidence type="ECO:0000256" key="6">
    <source>
        <dbReference type="ARBA" id="ARBA00022842"/>
    </source>
</evidence>
<sequence length="1204" mass="133896">MWELRRPNVQGLDYINVTERPLAVFSFWFLVVVAVAIFHIYRAWHVRKHPCSPVTLSETSSSKSARSQNTYQDCSGGNGVAESAAAESVIEVEESEGGSNVQFDGYRKVIGGEICWCLLILGPLQWICLYIVVLLDAYYSCQLTGINNLCFYGTYFIFGSYDRNGSVWAKGQQQILSVKVLSLVHIVRKVKDTLSRHERLDHTETVAVTRTEMGTLHFLSKGQRHLISEDGTLHLAHFDGGHTFRDFHKVAEGLSRQEARARYDKIGPNEMPYRPEAIWVSIAEEMFTLFKVYQFLIYSIWLWLSYLFVGALLLSIVLVAALITTANRRRAQFAIAKLTEYESNVEVKRDGNWTNIDFLNLIPGDVVKVYSNWSLPCDLLIIKGVCVCNESNLTGEAIPVHKYSSPENDSVYEADSPGGAHHTLFSGTQVLQAGAGDGSTEALGIVTATGMSTSKGRLLSMILFPEQMVFKYDEELPIVVGLLLCYAAVCFAMSLIFQYRNGQQSTWITKWSYCIAIISQIMSPLLPVSLEIGQIYASERLKNLGIFCLNAKRIATAGKIRVFCFDKTGTLTNGGLDFIGLRGVENSQFCPTQSPLKHDLIPNILLQGLATCHAVTKFGAQFVGNEVEVKMFSSVGWDLAEGVTTAQPYPTVFNRCTGDAITILRRNEFQHPRATMSVVIRDNTGELHVYCKGSFEKIQEVSSVASLPVDYIQTAKNHALNGCYVLGLSHKSLGKDFTVDSVNALTRDDLEADLNFIALLLFRNELKSDSHTAILDLRDGKVRPVMVTGDNAQCGLYIAKECAMVAENVQVFLQWQPMATISSRSSQALSTTDMVRVHQKGLEAGLTELAVTGKAFNDLCRLGRMQELLLYTRIFSRFTPADKVKVVSMCGDGGNDCGALRCAHAGLALSEAEASVVSPFTSKAKTITSAVELVREGRADLHTSFACYKFLIIYGLSFSILKLSFNWNGIIACTMDYIFIDGVAVLALGYTMNLSNPRTCLSKDRPTSSLLVAQNVASVLGLWIINLLFVLGALPFMSVQSDYVKWPARLSKRNAWWELGDNWETTVTFFTIYFQFITSSVVFTFGSTFRQPVFRNYLLMVSWLCIYVTMSLVLLLPHLSFTHLWQVDREEFNGPNATSPVLAAYQQDGGAPSAAMPPSFRRDLWILNVSNSVAVCLWQKVVVEGPVARMLRSRFPSSTPKFHL</sequence>
<feature type="transmembrane region" description="Helical" evidence="10">
    <location>
        <begin position="510"/>
        <end position="530"/>
    </location>
</feature>
<evidence type="ECO:0000256" key="7">
    <source>
        <dbReference type="ARBA" id="ARBA00022967"/>
    </source>
</evidence>
<reference evidence="12 14" key="1">
    <citation type="journal article" date="2008" name="Science">
        <title>The Physcomitrella genome reveals evolutionary insights into the conquest of land by plants.</title>
        <authorList>
            <person name="Rensing S."/>
            <person name="Lang D."/>
            <person name="Zimmer A."/>
            <person name="Terry A."/>
            <person name="Salamov A."/>
            <person name="Shapiro H."/>
            <person name="Nishiyama T."/>
            <person name="Perroud P.-F."/>
            <person name="Lindquist E."/>
            <person name="Kamisugi Y."/>
            <person name="Tanahashi T."/>
            <person name="Sakakibara K."/>
            <person name="Fujita T."/>
            <person name="Oishi K."/>
            <person name="Shin-I T."/>
            <person name="Kuroki Y."/>
            <person name="Toyoda A."/>
            <person name="Suzuki Y."/>
            <person name="Hashimoto A."/>
            <person name="Yamaguchi K."/>
            <person name="Sugano A."/>
            <person name="Kohara Y."/>
            <person name="Fujiyama A."/>
            <person name="Anterola A."/>
            <person name="Aoki S."/>
            <person name="Ashton N."/>
            <person name="Barbazuk W.B."/>
            <person name="Barker E."/>
            <person name="Bennetzen J."/>
            <person name="Bezanilla M."/>
            <person name="Blankenship R."/>
            <person name="Cho S.H."/>
            <person name="Dutcher S."/>
            <person name="Estelle M."/>
            <person name="Fawcett J.A."/>
            <person name="Gundlach H."/>
            <person name="Hanada K."/>
            <person name="Heyl A."/>
            <person name="Hicks K.A."/>
            <person name="Hugh J."/>
            <person name="Lohr M."/>
            <person name="Mayer K."/>
            <person name="Melkozernov A."/>
            <person name="Murata T."/>
            <person name="Nelson D."/>
            <person name="Pils B."/>
            <person name="Prigge M."/>
            <person name="Reiss B."/>
            <person name="Renner T."/>
            <person name="Rombauts S."/>
            <person name="Rushton P."/>
            <person name="Sanderfoot A."/>
            <person name="Schween G."/>
            <person name="Shiu S.-H."/>
            <person name="Stueber K."/>
            <person name="Theodoulou F.L."/>
            <person name="Tu H."/>
            <person name="Van de Peer Y."/>
            <person name="Verrier P.J."/>
            <person name="Waters E."/>
            <person name="Wood A."/>
            <person name="Yang L."/>
            <person name="Cove D."/>
            <person name="Cuming A."/>
            <person name="Hasebe M."/>
            <person name="Lucas S."/>
            <person name="Mishler D.B."/>
            <person name="Reski R."/>
            <person name="Grigoriev I."/>
            <person name="Quatrano R.S."/>
            <person name="Boore J.L."/>
        </authorList>
    </citation>
    <scope>NUCLEOTIDE SEQUENCE [LARGE SCALE GENOMIC DNA]</scope>
    <source>
        <strain evidence="13 14">cv. Gransden 2004</strain>
    </source>
</reference>
<dbReference type="SUPFAM" id="SSF81665">
    <property type="entry name" value="Calcium ATPase, transmembrane domain M"/>
    <property type="match status" value="1"/>
</dbReference>
<dbReference type="EnsemblPlants" id="Pp3c7_12140V3.1">
    <property type="protein sequence ID" value="Pp3c7_12140V3.1"/>
    <property type="gene ID" value="Pp3c7_12140"/>
</dbReference>
<dbReference type="SUPFAM" id="SSF81660">
    <property type="entry name" value="Metal cation-transporting ATPase, ATP-binding domain N"/>
    <property type="match status" value="1"/>
</dbReference>
<dbReference type="InterPro" id="IPR059000">
    <property type="entry name" value="ATPase_P-type_domA"/>
</dbReference>
<dbReference type="PANTHER" id="PTHR45630:SF11">
    <property type="entry name" value="CATION-TRANSPORTING P-TYPE ATPASE N-TERMINAL DOMAIN-CONTAINING PROTEIN"/>
    <property type="match status" value="1"/>
</dbReference>
<dbReference type="GO" id="GO:0005524">
    <property type="term" value="F:ATP binding"/>
    <property type="evidence" value="ECO:0007669"/>
    <property type="project" value="UniProtKB-KW"/>
</dbReference>
<evidence type="ECO:0000256" key="2">
    <source>
        <dbReference type="ARBA" id="ARBA00022692"/>
    </source>
</evidence>
<protein>
    <recommendedName>
        <fullName evidence="11">P-type ATPase A domain-containing protein</fullName>
    </recommendedName>
</protein>
<dbReference type="Pfam" id="PF00122">
    <property type="entry name" value="E1-E2_ATPase"/>
    <property type="match status" value="1"/>
</dbReference>
<dbReference type="Proteomes" id="UP000006727">
    <property type="component" value="Chromosome 7"/>
</dbReference>
<dbReference type="Gene3D" id="2.70.150.10">
    <property type="entry name" value="Calcium-transporting ATPase, cytoplasmic transduction domain A"/>
    <property type="match status" value="1"/>
</dbReference>
<dbReference type="InterPro" id="IPR036412">
    <property type="entry name" value="HAD-like_sf"/>
</dbReference>
<evidence type="ECO:0000256" key="3">
    <source>
        <dbReference type="ARBA" id="ARBA00022723"/>
    </source>
</evidence>
<dbReference type="Gene3D" id="3.40.50.1000">
    <property type="entry name" value="HAD superfamily/HAD-like"/>
    <property type="match status" value="2"/>
</dbReference>
<evidence type="ECO:0000256" key="10">
    <source>
        <dbReference type="SAM" id="Phobius"/>
    </source>
</evidence>
<dbReference type="SFLD" id="SFLDG00002">
    <property type="entry name" value="C1.7:_P-type_atpase_like"/>
    <property type="match status" value="1"/>
</dbReference>
<dbReference type="GO" id="GO:0019829">
    <property type="term" value="F:ATPase-coupled monoatomic cation transmembrane transporter activity"/>
    <property type="evidence" value="ECO:0000318"/>
    <property type="project" value="GO_Central"/>
</dbReference>
<evidence type="ECO:0000256" key="1">
    <source>
        <dbReference type="ARBA" id="ARBA00004141"/>
    </source>
</evidence>
<dbReference type="GO" id="GO:0055085">
    <property type="term" value="P:transmembrane transport"/>
    <property type="evidence" value="ECO:0000318"/>
    <property type="project" value="GO_Central"/>
</dbReference>
<keyword evidence="7" id="KW-1278">Translocase</keyword>
<dbReference type="GO" id="GO:0016020">
    <property type="term" value="C:membrane"/>
    <property type="evidence" value="ECO:0000318"/>
    <property type="project" value="GO_Central"/>
</dbReference>
<proteinExistence type="predicted"/>
<dbReference type="PRINTS" id="PR00119">
    <property type="entry name" value="CATATPASE"/>
</dbReference>
<dbReference type="InterPro" id="IPR018303">
    <property type="entry name" value="ATPase_P-typ_P_site"/>
</dbReference>
<keyword evidence="14" id="KW-1185">Reference proteome</keyword>
<feature type="domain" description="P-type ATPase A" evidence="11">
    <location>
        <begin position="343"/>
        <end position="461"/>
    </location>
</feature>
<keyword evidence="9 10" id="KW-0472">Membrane</keyword>
<keyword evidence="4" id="KW-0547">Nucleotide-binding</keyword>
<reference evidence="12 14" key="2">
    <citation type="journal article" date="2018" name="Plant J.">
        <title>The Physcomitrella patens chromosome-scale assembly reveals moss genome structure and evolution.</title>
        <authorList>
            <person name="Lang D."/>
            <person name="Ullrich K.K."/>
            <person name="Murat F."/>
            <person name="Fuchs J."/>
            <person name="Jenkins J."/>
            <person name="Haas F.B."/>
            <person name="Piednoel M."/>
            <person name="Gundlach H."/>
            <person name="Van Bel M."/>
            <person name="Meyberg R."/>
            <person name="Vives C."/>
            <person name="Morata J."/>
            <person name="Symeonidi A."/>
            <person name="Hiss M."/>
            <person name="Muchero W."/>
            <person name="Kamisugi Y."/>
            <person name="Saleh O."/>
            <person name="Blanc G."/>
            <person name="Decker E.L."/>
            <person name="van Gessel N."/>
            <person name="Grimwood J."/>
            <person name="Hayes R.D."/>
            <person name="Graham S.W."/>
            <person name="Gunter L.E."/>
            <person name="McDaniel S.F."/>
            <person name="Hoernstein S.N.W."/>
            <person name="Larsson A."/>
            <person name="Li F.W."/>
            <person name="Perroud P.F."/>
            <person name="Phillips J."/>
            <person name="Ranjan P."/>
            <person name="Rokshar D.S."/>
            <person name="Rothfels C.J."/>
            <person name="Schneider L."/>
            <person name="Shu S."/>
            <person name="Stevenson D.W."/>
            <person name="Thummler F."/>
            <person name="Tillich M."/>
            <person name="Villarreal Aguilar J.C."/>
            <person name="Widiez T."/>
            <person name="Wong G.K."/>
            <person name="Wymore A."/>
            <person name="Zhang Y."/>
            <person name="Zimmer A.D."/>
            <person name="Quatrano R.S."/>
            <person name="Mayer K.F.X."/>
            <person name="Goodstein D."/>
            <person name="Casacuberta J.M."/>
            <person name="Vandepoele K."/>
            <person name="Reski R."/>
            <person name="Cuming A.C."/>
            <person name="Tuskan G.A."/>
            <person name="Maumus F."/>
            <person name="Salse J."/>
            <person name="Schmutz J."/>
            <person name="Rensing S.A."/>
        </authorList>
    </citation>
    <scope>NUCLEOTIDE SEQUENCE [LARGE SCALE GENOMIC DNA]</scope>
    <source>
        <strain evidence="13 14">cv. Gransden 2004</strain>
    </source>
</reference>
<feature type="transmembrane region" description="Helical" evidence="10">
    <location>
        <begin position="476"/>
        <end position="498"/>
    </location>
</feature>
<evidence type="ECO:0000256" key="9">
    <source>
        <dbReference type="ARBA" id="ARBA00023136"/>
    </source>
</evidence>
<dbReference type="PANTHER" id="PTHR45630">
    <property type="entry name" value="CATION-TRANSPORTING ATPASE-RELATED"/>
    <property type="match status" value="1"/>
</dbReference>
<feature type="transmembrane region" description="Helical" evidence="10">
    <location>
        <begin position="116"/>
        <end position="139"/>
    </location>
</feature>
<dbReference type="InterPro" id="IPR023299">
    <property type="entry name" value="ATPase_P-typ_cyto_dom_N"/>
</dbReference>
<dbReference type="GO" id="GO:0140358">
    <property type="term" value="F:P-type transmembrane transporter activity"/>
    <property type="evidence" value="ECO:0007669"/>
    <property type="project" value="InterPro"/>
</dbReference>
<keyword evidence="8 10" id="KW-1133">Transmembrane helix</keyword>
<gene>
    <name evidence="12" type="ORF">PHYPA_010291</name>
</gene>
<keyword evidence="6" id="KW-0460">Magnesium</keyword>
<dbReference type="InterPro" id="IPR006544">
    <property type="entry name" value="P-type_TPase_V"/>
</dbReference>
<dbReference type="SUPFAM" id="SSF56784">
    <property type="entry name" value="HAD-like"/>
    <property type="match status" value="1"/>
</dbReference>
<keyword evidence="3" id="KW-0479">Metal-binding</keyword>
<evidence type="ECO:0000313" key="14">
    <source>
        <dbReference type="Proteomes" id="UP000006727"/>
    </source>
</evidence>
<feature type="transmembrane region" description="Helical" evidence="10">
    <location>
        <begin position="977"/>
        <end position="995"/>
    </location>
</feature>
<dbReference type="PaxDb" id="3218-PP1S75_234V6.1"/>
<feature type="transmembrane region" description="Helical" evidence="10">
    <location>
        <begin position="1016"/>
        <end position="1037"/>
    </location>
</feature>
<dbReference type="Gramene" id="Pp3c7_12140V3.2">
    <property type="protein sequence ID" value="Pp3c7_12140V3.2"/>
    <property type="gene ID" value="Pp3c7_12140"/>
</dbReference>
<dbReference type="Gene3D" id="3.40.1110.10">
    <property type="entry name" value="Calcium-transporting ATPase, cytoplasmic domain N"/>
    <property type="match status" value="1"/>
</dbReference>
<comment type="subcellular location">
    <subcellularLocation>
        <location evidence="1">Membrane</location>
        <topology evidence="1">Multi-pass membrane protein</topology>
    </subcellularLocation>
</comment>
<dbReference type="EnsemblPlants" id="Pp3c7_12140V3.2">
    <property type="protein sequence ID" value="Pp3c7_12140V3.2"/>
    <property type="gene ID" value="Pp3c7_12140"/>
</dbReference>
<dbReference type="SUPFAM" id="SSF81653">
    <property type="entry name" value="Calcium ATPase, transduction domain A"/>
    <property type="match status" value="1"/>
</dbReference>
<dbReference type="EMBL" id="ABEU02000007">
    <property type="protein sequence ID" value="PNR51105.1"/>
    <property type="molecule type" value="Genomic_DNA"/>
</dbReference>
<name>A0A2K1KBE6_PHYPA</name>
<evidence type="ECO:0000256" key="4">
    <source>
        <dbReference type="ARBA" id="ARBA00022741"/>
    </source>
</evidence>
<feature type="transmembrane region" description="Helical" evidence="10">
    <location>
        <begin position="1097"/>
        <end position="1116"/>
    </location>
</feature>
<evidence type="ECO:0000313" key="12">
    <source>
        <dbReference type="EMBL" id="PNR51105.1"/>
    </source>
</evidence>
<dbReference type="Gramene" id="Pp3c7_12140V3.1">
    <property type="protein sequence ID" value="Pp3c7_12140V3.1"/>
    <property type="gene ID" value="Pp3c7_12140"/>
</dbReference>
<dbReference type="STRING" id="3218.A0A2K1KBE6"/>
<dbReference type="AlphaFoldDB" id="A0A2K1KBE6"/>
<dbReference type="Gene3D" id="1.20.1110.10">
    <property type="entry name" value="Calcium-transporting ATPase, transmembrane domain"/>
    <property type="match status" value="1"/>
</dbReference>
<dbReference type="InterPro" id="IPR008250">
    <property type="entry name" value="ATPase_P-typ_transduc_dom_A_sf"/>
</dbReference>
<feature type="transmembrane region" description="Helical" evidence="10">
    <location>
        <begin position="22"/>
        <end position="41"/>
    </location>
</feature>
<keyword evidence="2 10" id="KW-0812">Transmembrane</keyword>
<dbReference type="PROSITE" id="PS00154">
    <property type="entry name" value="ATPASE_E1_E2"/>
    <property type="match status" value="1"/>
</dbReference>
<feature type="transmembrane region" description="Helical" evidence="10">
    <location>
        <begin position="300"/>
        <end position="323"/>
    </location>
</feature>
<dbReference type="GO" id="GO:0046872">
    <property type="term" value="F:metal ion binding"/>
    <property type="evidence" value="ECO:0007669"/>
    <property type="project" value="UniProtKB-KW"/>
</dbReference>
<dbReference type="InParanoid" id="A0A2K1KBE6"/>
<dbReference type="SFLD" id="SFLDS00003">
    <property type="entry name" value="Haloacid_Dehalogenase"/>
    <property type="match status" value="1"/>
</dbReference>
<evidence type="ECO:0000313" key="13">
    <source>
        <dbReference type="EnsemblPlants" id="Pp3c7_12140V3.1"/>
    </source>
</evidence>
<keyword evidence="5" id="KW-0067">ATP-binding</keyword>
<dbReference type="InterPro" id="IPR023214">
    <property type="entry name" value="HAD_sf"/>
</dbReference>
<evidence type="ECO:0000256" key="5">
    <source>
        <dbReference type="ARBA" id="ARBA00022840"/>
    </source>
</evidence>
<feature type="transmembrane region" description="Helical" evidence="10">
    <location>
        <begin position="1066"/>
        <end position="1085"/>
    </location>
</feature>
<dbReference type="InterPro" id="IPR023298">
    <property type="entry name" value="ATPase_P-typ_TM_dom_sf"/>
</dbReference>
<evidence type="ECO:0000259" key="11">
    <source>
        <dbReference type="Pfam" id="PF00122"/>
    </source>
</evidence>
<accession>A0A2K1KBE6</accession>
<feature type="transmembrane region" description="Helical" evidence="10">
    <location>
        <begin position="945"/>
        <end position="965"/>
    </location>
</feature>
<dbReference type="InterPro" id="IPR044492">
    <property type="entry name" value="P_typ_ATPase_HD_dom"/>
</dbReference>
<reference evidence="13" key="3">
    <citation type="submission" date="2020-12" db="UniProtKB">
        <authorList>
            <consortium name="EnsemblPlants"/>
        </authorList>
    </citation>
    <scope>IDENTIFICATION</scope>
</reference>
<evidence type="ECO:0000256" key="8">
    <source>
        <dbReference type="ARBA" id="ARBA00022989"/>
    </source>
</evidence>
<dbReference type="SFLD" id="SFLDF00027">
    <property type="entry name" value="p-type_atpase"/>
    <property type="match status" value="1"/>
</dbReference>